<sequence>MKNVNNSNTRLILLHPYIQKQGSSNRLWLLAFFSFLTTAFVVTLIYTREYSTTAVASAATTTFSPTTTAYSNAPLPSTVINTLLHYASKSNDSFRMSNTPSSSPSRTS</sequence>
<dbReference type="InParanoid" id="A0A059B020"/>
<keyword evidence="1" id="KW-1133">Transmembrane helix</keyword>
<dbReference type="AlphaFoldDB" id="A0A059B020"/>
<dbReference type="eggNOG" id="ENOG502QRED">
    <property type="taxonomic scope" value="Eukaryota"/>
</dbReference>
<evidence type="ECO:0000256" key="1">
    <source>
        <dbReference type="SAM" id="Phobius"/>
    </source>
</evidence>
<evidence type="ECO:0000313" key="2">
    <source>
        <dbReference type="EMBL" id="KCW59433.1"/>
    </source>
</evidence>
<keyword evidence="1" id="KW-0812">Transmembrane</keyword>
<proteinExistence type="predicted"/>
<gene>
    <name evidence="2" type="ORF">EUGRSUZ_H02163</name>
</gene>
<name>A0A059B020_EUCGR</name>
<protein>
    <submittedName>
        <fullName evidence="2">Uncharacterized protein</fullName>
    </submittedName>
</protein>
<keyword evidence="1" id="KW-0472">Membrane</keyword>
<dbReference type="EMBL" id="KK198760">
    <property type="protein sequence ID" value="KCW59433.1"/>
    <property type="molecule type" value="Genomic_DNA"/>
</dbReference>
<reference evidence="2" key="1">
    <citation type="submission" date="2013-07" db="EMBL/GenBank/DDBJ databases">
        <title>The genome of Eucalyptus grandis.</title>
        <authorList>
            <person name="Schmutz J."/>
            <person name="Hayes R."/>
            <person name="Myburg A."/>
            <person name="Tuskan G."/>
            <person name="Grattapaglia D."/>
            <person name="Rokhsar D.S."/>
        </authorList>
    </citation>
    <scope>NUCLEOTIDE SEQUENCE</scope>
    <source>
        <tissue evidence="2">Leaf extractions</tissue>
    </source>
</reference>
<organism evidence="2">
    <name type="scientific">Eucalyptus grandis</name>
    <name type="common">Flooded gum</name>
    <dbReference type="NCBI Taxonomy" id="71139"/>
    <lineage>
        <taxon>Eukaryota</taxon>
        <taxon>Viridiplantae</taxon>
        <taxon>Streptophyta</taxon>
        <taxon>Embryophyta</taxon>
        <taxon>Tracheophyta</taxon>
        <taxon>Spermatophyta</taxon>
        <taxon>Magnoliopsida</taxon>
        <taxon>eudicotyledons</taxon>
        <taxon>Gunneridae</taxon>
        <taxon>Pentapetalae</taxon>
        <taxon>rosids</taxon>
        <taxon>malvids</taxon>
        <taxon>Myrtales</taxon>
        <taxon>Myrtaceae</taxon>
        <taxon>Myrtoideae</taxon>
        <taxon>Eucalypteae</taxon>
        <taxon>Eucalyptus</taxon>
    </lineage>
</organism>
<feature type="transmembrane region" description="Helical" evidence="1">
    <location>
        <begin position="27"/>
        <end position="46"/>
    </location>
</feature>
<dbReference type="Gramene" id="KCW59433">
    <property type="protein sequence ID" value="KCW59433"/>
    <property type="gene ID" value="EUGRSUZ_H02163"/>
</dbReference>
<accession>A0A059B020</accession>